<gene>
    <name evidence="1" type="ORF">ARC20_13645</name>
</gene>
<name>A0A0R0A353_9GAMM</name>
<reference evidence="1 2" key="1">
    <citation type="submission" date="2015-10" db="EMBL/GenBank/DDBJ databases">
        <title>Genome sequencing and analysis of members of genus Stenotrophomonas.</title>
        <authorList>
            <person name="Patil P.P."/>
            <person name="Midha S."/>
            <person name="Patil P.B."/>
        </authorList>
    </citation>
    <scope>NUCLEOTIDE SEQUENCE [LARGE SCALE GENOMIC DNA]</scope>
    <source>
        <strain evidence="1 2">JCM 16536</strain>
    </source>
</reference>
<proteinExistence type="predicted"/>
<dbReference type="AlphaFoldDB" id="A0A0R0A353"/>
<evidence type="ECO:0000313" key="1">
    <source>
        <dbReference type="EMBL" id="KRG39541.1"/>
    </source>
</evidence>
<comment type="caution">
    <text evidence="1">The sequence shown here is derived from an EMBL/GenBank/DDBJ whole genome shotgun (WGS) entry which is preliminary data.</text>
</comment>
<protein>
    <submittedName>
        <fullName evidence="1">Uncharacterized protein</fullName>
    </submittedName>
</protein>
<accession>A0A0R0A353</accession>
<dbReference type="Proteomes" id="UP000051802">
    <property type="component" value="Unassembled WGS sequence"/>
</dbReference>
<dbReference type="EMBL" id="LLXU01000106">
    <property type="protein sequence ID" value="KRG39541.1"/>
    <property type="molecule type" value="Genomic_DNA"/>
</dbReference>
<organism evidence="1 2">
    <name type="scientific">Stenotrophomonas panacihumi</name>
    <dbReference type="NCBI Taxonomy" id="676599"/>
    <lineage>
        <taxon>Bacteria</taxon>
        <taxon>Pseudomonadati</taxon>
        <taxon>Pseudomonadota</taxon>
        <taxon>Gammaproteobacteria</taxon>
        <taxon>Lysobacterales</taxon>
        <taxon>Lysobacteraceae</taxon>
        <taxon>Stenotrophomonas</taxon>
    </lineage>
</organism>
<evidence type="ECO:0000313" key="2">
    <source>
        <dbReference type="Proteomes" id="UP000051802"/>
    </source>
</evidence>
<sequence length="134" mass="14918">MIAVAVGYLWRHENRRIERELRQSFARQTFQTELGPISGAELKVVKMHQERSGLRRRDPVLELAFRGDPYGGDAFWYCVGPGPSYFLAIAMLQAGSGPVDVQWVVRPLTEARMRGALVGDRKATALAFGNAVEG</sequence>
<keyword evidence="2" id="KW-1185">Reference proteome</keyword>